<keyword evidence="8" id="KW-0449">Lipoprotein</keyword>
<evidence type="ECO:0000313" key="11">
    <source>
        <dbReference type="EMBL" id="BED91643.1"/>
    </source>
</evidence>
<dbReference type="Pfam" id="PF12849">
    <property type="entry name" value="PBP_like_2"/>
    <property type="match status" value="1"/>
</dbReference>
<feature type="transmembrane region" description="Helical" evidence="9">
    <location>
        <begin position="20"/>
        <end position="40"/>
    </location>
</feature>
<dbReference type="KEGG" id="ips:CfP315_0150"/>
<dbReference type="InterPro" id="IPR050811">
    <property type="entry name" value="Phosphate_ABC_transporter"/>
</dbReference>
<comment type="subcellular location">
    <subcellularLocation>
        <location evidence="2">Cell membrane</location>
        <topology evidence="2">Lipid-anchor</topology>
    </subcellularLocation>
</comment>
<name>A0AA48I7S1_9FIRM</name>
<feature type="domain" description="PBP" evidence="10">
    <location>
        <begin position="50"/>
        <end position="262"/>
    </location>
</feature>
<keyword evidence="5" id="KW-0813">Transport</keyword>
<dbReference type="GO" id="GO:0006817">
    <property type="term" value="P:phosphate ion transport"/>
    <property type="evidence" value="ECO:0007669"/>
    <property type="project" value="UniProtKB-KW"/>
</dbReference>
<dbReference type="GO" id="GO:0005886">
    <property type="term" value="C:plasma membrane"/>
    <property type="evidence" value="ECO:0007669"/>
    <property type="project" value="UniProtKB-SubCell"/>
</dbReference>
<evidence type="ECO:0000256" key="3">
    <source>
        <dbReference type="ARBA" id="ARBA00008725"/>
    </source>
</evidence>
<comment type="function">
    <text evidence="1">Part of the ABC transporter complex PstSACB involved in phosphate import.</text>
</comment>
<dbReference type="EMBL" id="AP027924">
    <property type="protein sequence ID" value="BED91643.1"/>
    <property type="molecule type" value="Genomic_DNA"/>
</dbReference>
<evidence type="ECO:0000256" key="5">
    <source>
        <dbReference type="ARBA" id="ARBA00022592"/>
    </source>
</evidence>
<dbReference type="SUPFAM" id="SSF53850">
    <property type="entry name" value="Periplasmic binding protein-like II"/>
    <property type="match status" value="1"/>
</dbReference>
<sequence>MIHLKAFTHNTIKNILVKTLFLLLLLSAFVFISFRFSVIIDPLNINKDENRQRYTLTSTGSTSMSRLLNVLGEKFSENYNGDYLYEKSETGSGAAINEVINGNYNLGDISRYLTPEEESKKIKKNIIAYDAVVVIVNKRNPIENLSLQEIADIFTRKINNWQIFTNENVKITTIGREEASGTREAFRNAFYTPKKLKAEIELPESGDIVSRVASDKDAIGFVSYPSVNNNNVRILKINGIECNNVNLKNRLYPIIRPFIQVYNDNNYIIEKWFEFIKSDKAKEIIENEKLIPVI</sequence>
<accession>A0AA48I7S1</accession>
<dbReference type="AlphaFoldDB" id="A0AA48I7S1"/>
<evidence type="ECO:0000256" key="7">
    <source>
        <dbReference type="ARBA" id="ARBA00023139"/>
    </source>
</evidence>
<comment type="similarity">
    <text evidence="3">Belongs to the PstS family.</text>
</comment>
<proteinExistence type="inferred from homology"/>
<evidence type="ECO:0000259" key="10">
    <source>
        <dbReference type="Pfam" id="PF12849"/>
    </source>
</evidence>
<protein>
    <submittedName>
        <fullName evidence="11">Phosphate ABC transporter substrate-binding protein PstS</fullName>
    </submittedName>
</protein>
<evidence type="ECO:0000256" key="6">
    <source>
        <dbReference type="ARBA" id="ARBA00022729"/>
    </source>
</evidence>
<reference evidence="11" key="1">
    <citation type="journal article" date="2023" name="ISME J.">
        <title>Emergence of putative energy parasites within Clostridia revealed by genome analysis of a novel endosymbiotic clade.</title>
        <authorList>
            <person name="Takahashi K."/>
            <person name="Kuwahara H."/>
            <person name="Horikawa Y."/>
            <person name="Izawa K."/>
            <person name="Kato D."/>
            <person name="Inagaki T."/>
            <person name="Yuki M."/>
            <person name="Ohkuma M."/>
            <person name="Hongoh Y."/>
        </authorList>
    </citation>
    <scope>NUCLEOTIDE SEQUENCE</scope>
    <source>
        <strain evidence="11">CfP3-15</strain>
    </source>
</reference>
<dbReference type="InterPro" id="IPR024370">
    <property type="entry name" value="PBP_domain"/>
</dbReference>
<evidence type="ECO:0000256" key="9">
    <source>
        <dbReference type="SAM" id="Phobius"/>
    </source>
</evidence>
<comment type="subunit">
    <text evidence="4">The complex is composed of two ATP-binding proteins (PstB), two transmembrane proteins (PstC and PstA) and a solute-binding protein (PstS).</text>
</comment>
<dbReference type="PANTHER" id="PTHR30570:SF1">
    <property type="entry name" value="PHOSPHATE-BINDING PROTEIN PSTS"/>
    <property type="match status" value="1"/>
</dbReference>
<evidence type="ECO:0000256" key="8">
    <source>
        <dbReference type="ARBA" id="ARBA00023288"/>
    </source>
</evidence>
<dbReference type="PANTHER" id="PTHR30570">
    <property type="entry name" value="PERIPLASMIC PHOSPHATE BINDING COMPONENT OF PHOSPHATE ABC TRANSPORTER"/>
    <property type="match status" value="1"/>
</dbReference>
<dbReference type="CDD" id="cd13653">
    <property type="entry name" value="PBP2_phosphate_like_1"/>
    <property type="match status" value="1"/>
</dbReference>
<gene>
    <name evidence="11" type="ORF">CfP315_0150</name>
</gene>
<keyword evidence="7" id="KW-0564">Palmitate</keyword>
<evidence type="ECO:0000256" key="1">
    <source>
        <dbReference type="ARBA" id="ARBA00002841"/>
    </source>
</evidence>
<keyword evidence="9" id="KW-0812">Transmembrane</keyword>
<dbReference type="Proteomes" id="UP001337580">
    <property type="component" value="Chromosome"/>
</dbReference>
<organism evidence="11">
    <name type="scientific">Candidatus Improbicoccus pseudotrichonymphae</name>
    <dbReference type="NCBI Taxonomy" id="3033792"/>
    <lineage>
        <taxon>Bacteria</taxon>
        <taxon>Bacillati</taxon>
        <taxon>Bacillota</taxon>
        <taxon>Clostridia</taxon>
        <taxon>Candidatus Improbicoccus</taxon>
    </lineage>
</organism>
<evidence type="ECO:0000256" key="4">
    <source>
        <dbReference type="ARBA" id="ARBA00011529"/>
    </source>
</evidence>
<evidence type="ECO:0000256" key="2">
    <source>
        <dbReference type="ARBA" id="ARBA00004193"/>
    </source>
</evidence>
<keyword evidence="9" id="KW-0472">Membrane</keyword>
<keyword evidence="9" id="KW-1133">Transmembrane helix</keyword>
<dbReference type="Gene3D" id="3.40.190.10">
    <property type="entry name" value="Periplasmic binding protein-like II"/>
    <property type="match status" value="2"/>
</dbReference>
<keyword evidence="6" id="KW-0732">Signal</keyword>
<keyword evidence="5" id="KW-0592">Phosphate transport</keyword>